<name>A0A1H8V1L7_9RHOB</name>
<dbReference type="Gene3D" id="3.40.50.300">
    <property type="entry name" value="P-loop containing nucleotide triphosphate hydrolases"/>
    <property type="match status" value="1"/>
</dbReference>
<proteinExistence type="predicted"/>
<evidence type="ECO:0000313" key="2">
    <source>
        <dbReference type="Proteomes" id="UP000198893"/>
    </source>
</evidence>
<evidence type="ECO:0000313" key="1">
    <source>
        <dbReference type="EMBL" id="SEP09382.1"/>
    </source>
</evidence>
<organism evidence="1 2">
    <name type="scientific">Salinihabitans flavidus</name>
    <dbReference type="NCBI Taxonomy" id="569882"/>
    <lineage>
        <taxon>Bacteria</taxon>
        <taxon>Pseudomonadati</taxon>
        <taxon>Pseudomonadota</taxon>
        <taxon>Alphaproteobacteria</taxon>
        <taxon>Rhodobacterales</taxon>
        <taxon>Roseobacteraceae</taxon>
        <taxon>Salinihabitans</taxon>
    </lineage>
</organism>
<reference evidence="1 2" key="1">
    <citation type="submission" date="2016-10" db="EMBL/GenBank/DDBJ databases">
        <authorList>
            <person name="de Groot N.N."/>
        </authorList>
    </citation>
    <scope>NUCLEOTIDE SEQUENCE [LARGE SCALE GENOMIC DNA]</scope>
    <source>
        <strain evidence="1 2">DSM 27842</strain>
    </source>
</reference>
<sequence>MMTPVIGISWPRSGHRMLVGLLKLYFGKSFGYCNFHSGKPSVEDISTCCKQIPCKHAGRIMLTKNHDFDLSVPQLEGEKYLIQYRDFAPSVVSNFELFVRNGNEDSVLSFRKFVSNQFSRYLDFVNKWVHSPFAQDQLVLNYGTFLDDPHGELQRTIRYFDPEAEPDTDRIAQAIAEVDGQKIEQKTVKALHKSGVHGDRDLRQFRHYSPALFDEIERLRLPRQTVIAAFRKHLGRAPSELNILRFQGYESKEAFEVFLQDSKEYRLLKSKGLA</sequence>
<accession>A0A1H8V1L7</accession>
<dbReference type="STRING" id="569882.SAMN04490248_12429"/>
<dbReference type="InterPro" id="IPR027417">
    <property type="entry name" value="P-loop_NTPase"/>
</dbReference>
<dbReference type="OrthoDB" id="7856846at2"/>
<keyword evidence="2" id="KW-1185">Reference proteome</keyword>
<dbReference type="SUPFAM" id="SSF52540">
    <property type="entry name" value="P-loop containing nucleoside triphosphate hydrolases"/>
    <property type="match status" value="1"/>
</dbReference>
<evidence type="ECO:0008006" key="3">
    <source>
        <dbReference type="Google" id="ProtNLM"/>
    </source>
</evidence>
<dbReference type="AlphaFoldDB" id="A0A1H8V1L7"/>
<gene>
    <name evidence="1" type="ORF">SAMN04490248_12429</name>
</gene>
<protein>
    <recommendedName>
        <fullName evidence="3">Sulfotransferase family protein</fullName>
    </recommendedName>
</protein>
<dbReference type="EMBL" id="FODS01000024">
    <property type="protein sequence ID" value="SEP09382.1"/>
    <property type="molecule type" value="Genomic_DNA"/>
</dbReference>
<dbReference type="Proteomes" id="UP000198893">
    <property type="component" value="Unassembled WGS sequence"/>
</dbReference>